<proteinExistence type="predicted"/>
<dbReference type="AlphaFoldDB" id="A0A6C0LAS7"/>
<organism evidence="1">
    <name type="scientific">viral metagenome</name>
    <dbReference type="NCBI Taxonomy" id="1070528"/>
    <lineage>
        <taxon>unclassified sequences</taxon>
        <taxon>metagenomes</taxon>
        <taxon>organismal metagenomes</taxon>
    </lineage>
</organism>
<evidence type="ECO:0000313" key="1">
    <source>
        <dbReference type="EMBL" id="QHU27175.1"/>
    </source>
</evidence>
<name>A0A6C0LAS7_9ZZZZ</name>
<sequence>MASINYDLFSELIFTNDTTFTDIDTKKAKMMLCTCKIARNNKNILLSFDIERAKKYFKQIRSISIKKGRNEVYIDDEDIVGYFDLDINEEYKIKIANIIANIFKETPYVVSQIKRYMIIEQKKYTDKILKNLKKIITIIESLGIDMENITDDDRHKCLNDEEYVLEKYNRSEIITIYKYNAYFINLMFNYNISENDIIKFISTNYFHNNWYRIPIIFTKSFSTDALPYIIE</sequence>
<dbReference type="EMBL" id="MN740452">
    <property type="protein sequence ID" value="QHU27175.1"/>
    <property type="molecule type" value="Genomic_DNA"/>
</dbReference>
<reference evidence="1" key="1">
    <citation type="journal article" date="2020" name="Nature">
        <title>Giant virus diversity and host interactions through global metagenomics.</title>
        <authorList>
            <person name="Schulz F."/>
            <person name="Roux S."/>
            <person name="Paez-Espino D."/>
            <person name="Jungbluth S."/>
            <person name="Walsh D.A."/>
            <person name="Denef V.J."/>
            <person name="McMahon K.D."/>
            <person name="Konstantinidis K.T."/>
            <person name="Eloe-Fadrosh E.A."/>
            <person name="Kyrpides N.C."/>
            <person name="Woyke T."/>
        </authorList>
    </citation>
    <scope>NUCLEOTIDE SEQUENCE</scope>
    <source>
        <strain evidence="1">GVMAG-M-3300027763-16</strain>
    </source>
</reference>
<accession>A0A6C0LAS7</accession>
<protein>
    <submittedName>
        <fullName evidence="1">Uncharacterized protein</fullName>
    </submittedName>
</protein>